<evidence type="ECO:0000313" key="4">
    <source>
        <dbReference type="Proteomes" id="UP000215181"/>
    </source>
</evidence>
<sequence>MHPDTAHLDTLRRLDNLVRLGRIAAVDHDAARCRVQTGGNLTGWLPWLTQRAGTTRTWCPPTVGEQVIILSPSGEPAGGIVLTGLYSELVEAPSTTSSEHITDYPDGARITYNHATGHLHASGVNTATLQAAVKVTIDCPHTHCTGKLTVDDLLTYGNGITGTGGSNGNVITGPLTHTGGNLSSNGIVLHTHKHTGVQSGGSQTGTPL</sequence>
<dbReference type="Proteomes" id="UP000215181">
    <property type="component" value="Unassembled WGS sequence"/>
</dbReference>
<feature type="domain" description="Gp5/Type VI secretion system Vgr protein OB-fold" evidence="1">
    <location>
        <begin position="20"/>
        <end position="86"/>
    </location>
</feature>
<evidence type="ECO:0000259" key="2">
    <source>
        <dbReference type="Pfam" id="PF18715"/>
    </source>
</evidence>
<dbReference type="EMBL" id="NOIH01000015">
    <property type="protein sequence ID" value="OYD53263.1"/>
    <property type="molecule type" value="Genomic_DNA"/>
</dbReference>
<dbReference type="InterPro" id="IPR006531">
    <property type="entry name" value="Gp5/Vgr_OB"/>
</dbReference>
<proteinExistence type="predicted"/>
<dbReference type="Pfam" id="PF04717">
    <property type="entry name" value="Phage_base_V"/>
    <property type="match status" value="1"/>
</dbReference>
<dbReference type="AlphaFoldDB" id="A0A235EWV9"/>
<dbReference type="InterPro" id="IPR013046">
    <property type="entry name" value="GpV/Gp45"/>
</dbReference>
<accession>A0A235EWV9</accession>
<comment type="caution">
    <text evidence="3">The sequence shown here is derived from an EMBL/GenBank/DDBJ whole genome shotgun (WGS) entry which is preliminary data.</text>
</comment>
<dbReference type="Pfam" id="PF18946">
    <property type="entry name" value="Apex"/>
    <property type="match status" value="1"/>
</dbReference>
<dbReference type="RefSeq" id="WP_094269004.1">
    <property type="nucleotide sequence ID" value="NZ_NOIH01000015.1"/>
</dbReference>
<dbReference type="OrthoDB" id="4931325at2"/>
<dbReference type="InterPro" id="IPR040629">
    <property type="entry name" value="Phage_spike"/>
</dbReference>
<keyword evidence="4" id="KW-1185">Reference proteome</keyword>
<organism evidence="3 4">
    <name type="scientific">Thauera propionica</name>
    <dbReference type="NCBI Taxonomy" id="2019431"/>
    <lineage>
        <taxon>Bacteria</taxon>
        <taxon>Pseudomonadati</taxon>
        <taxon>Pseudomonadota</taxon>
        <taxon>Betaproteobacteria</taxon>
        <taxon>Rhodocyclales</taxon>
        <taxon>Zoogloeaceae</taxon>
        <taxon>Thauera</taxon>
    </lineage>
</organism>
<reference evidence="3 4" key="1">
    <citation type="submission" date="2017-07" db="EMBL/GenBank/DDBJ databases">
        <title>Thauera sp. KNDSS-Mac4 genome sequence and assembly.</title>
        <authorList>
            <person name="Mayilraj S."/>
        </authorList>
    </citation>
    <scope>NUCLEOTIDE SEQUENCE [LARGE SCALE GENOMIC DNA]</scope>
    <source>
        <strain evidence="3 4">KNDSS-Mac4</strain>
    </source>
</reference>
<dbReference type="Pfam" id="PF18715">
    <property type="entry name" value="Phage_spike"/>
    <property type="match status" value="1"/>
</dbReference>
<protein>
    <recommendedName>
        <fullName evidence="5">Baseplate assembly protein</fullName>
    </recommendedName>
</protein>
<feature type="domain" description="Phage spike trimer" evidence="2">
    <location>
        <begin position="123"/>
        <end position="185"/>
    </location>
</feature>
<evidence type="ECO:0000259" key="1">
    <source>
        <dbReference type="Pfam" id="PF04717"/>
    </source>
</evidence>
<dbReference type="Gene3D" id="6.20.150.10">
    <property type="match status" value="1"/>
</dbReference>
<name>A0A235EWV9_9RHOO</name>
<dbReference type="NCBIfam" id="TIGR01644">
    <property type="entry name" value="phage_P2_V"/>
    <property type="match status" value="1"/>
</dbReference>
<dbReference type="InterPro" id="IPR037026">
    <property type="entry name" value="Vgr_OB-fold_dom_sf"/>
</dbReference>
<dbReference type="InterPro" id="IPR044033">
    <property type="entry name" value="GpV-like_apex"/>
</dbReference>
<evidence type="ECO:0008006" key="5">
    <source>
        <dbReference type="Google" id="ProtNLM"/>
    </source>
</evidence>
<gene>
    <name evidence="3" type="ORF">CGK74_13695</name>
</gene>
<dbReference type="Gene3D" id="2.40.50.230">
    <property type="entry name" value="Gp5 N-terminal domain"/>
    <property type="match status" value="1"/>
</dbReference>
<evidence type="ECO:0000313" key="3">
    <source>
        <dbReference type="EMBL" id="OYD53263.1"/>
    </source>
</evidence>